<dbReference type="Pfam" id="PF03732">
    <property type="entry name" value="Retrotrans_gag"/>
    <property type="match status" value="1"/>
</dbReference>
<feature type="domain" description="CCHC-type" evidence="4">
    <location>
        <begin position="425"/>
        <end position="440"/>
    </location>
</feature>
<dbReference type="GO" id="GO:0008270">
    <property type="term" value="F:zinc ion binding"/>
    <property type="evidence" value="ECO:0007669"/>
    <property type="project" value="UniProtKB-KW"/>
</dbReference>
<sequence length="467" mass="54063">MANNSIDSEGEITLRPGFLTGNLSTENDDNGNISEDGAATGTETDERFPRSGTNKGHSTDEANPFTANDVASILQTVVQELRQLKQQRHYSHGPQQRDLGYGTEECGDSHAQSYRRDGNRDQDFNNCQFNDRQDMVYRPLGDNRRDYQFRARQQSRRNNVPLPKIPPFTGKEDWNVWHSKFEAIARRYGWEEEDKLDNLLPRLEGQASEFVFTQLPSRILSDYESLTSEITSRYRVIETPRSFAAKFSRRSQRHGESAEEYAAELKKLYDKAHGYRDRSTRDEDLVRRFLDGLLDQEAKFTVEFHKEPRDIDEAVFHVVNMIQTKNACRSDRSNKHSLRTVASTEDGLEDSDSEYQEPVNRIPFKQTESNSGQQTQNPRHQPFKMDETINQNELIAKLLKRIEKLEEAQQAKDRKRSTFKRDVECFACHDIGHYARDCPKRTWSQPRKEQPALNMQGASLEPRGRSC</sequence>
<dbReference type="Gene3D" id="4.10.60.10">
    <property type="entry name" value="Zinc finger, CCHC-type"/>
    <property type="match status" value="1"/>
</dbReference>
<reference evidence="5" key="2">
    <citation type="submission" date="2020-11" db="EMBL/GenBank/DDBJ databases">
        <authorList>
            <person name="McCartney M.A."/>
            <person name="Auch B."/>
            <person name="Kono T."/>
            <person name="Mallez S."/>
            <person name="Becker A."/>
            <person name="Gohl D.M."/>
            <person name="Silverstein K.A.T."/>
            <person name="Koren S."/>
            <person name="Bechman K.B."/>
            <person name="Herman A."/>
            <person name="Abrahante J.E."/>
            <person name="Garbe J."/>
        </authorList>
    </citation>
    <scope>NUCLEOTIDE SEQUENCE</scope>
    <source>
        <strain evidence="5">Duluth1</strain>
        <tissue evidence="5">Whole animal</tissue>
    </source>
</reference>
<keyword evidence="2" id="KW-0175">Coiled coil</keyword>
<feature type="compositionally biased region" description="Basic and acidic residues" evidence="3">
    <location>
        <begin position="114"/>
        <end position="123"/>
    </location>
</feature>
<dbReference type="Pfam" id="PF00098">
    <property type="entry name" value="zf-CCHC"/>
    <property type="match status" value="1"/>
</dbReference>
<keyword evidence="1" id="KW-0479">Metal-binding</keyword>
<dbReference type="InterPro" id="IPR005162">
    <property type="entry name" value="Retrotrans_gag_dom"/>
</dbReference>
<proteinExistence type="predicted"/>
<evidence type="ECO:0000313" key="5">
    <source>
        <dbReference type="EMBL" id="KAH3883836.1"/>
    </source>
</evidence>
<reference evidence="5" key="1">
    <citation type="journal article" date="2019" name="bioRxiv">
        <title>The Genome of the Zebra Mussel, Dreissena polymorpha: A Resource for Invasive Species Research.</title>
        <authorList>
            <person name="McCartney M.A."/>
            <person name="Auch B."/>
            <person name="Kono T."/>
            <person name="Mallez S."/>
            <person name="Zhang Y."/>
            <person name="Obille A."/>
            <person name="Becker A."/>
            <person name="Abrahante J.E."/>
            <person name="Garbe J."/>
            <person name="Badalamenti J.P."/>
            <person name="Herman A."/>
            <person name="Mangelson H."/>
            <person name="Liachko I."/>
            <person name="Sullivan S."/>
            <person name="Sone E.D."/>
            <person name="Koren S."/>
            <person name="Silverstein K.A.T."/>
            <person name="Beckman K.B."/>
            <person name="Gohl D.M."/>
        </authorList>
    </citation>
    <scope>NUCLEOTIDE SEQUENCE</scope>
    <source>
        <strain evidence="5">Duluth1</strain>
        <tissue evidence="5">Whole animal</tissue>
    </source>
</reference>
<keyword evidence="1" id="KW-0863">Zinc-finger</keyword>
<dbReference type="EMBL" id="JAIWYP010000001">
    <property type="protein sequence ID" value="KAH3883836.1"/>
    <property type="molecule type" value="Genomic_DNA"/>
</dbReference>
<evidence type="ECO:0000256" key="3">
    <source>
        <dbReference type="SAM" id="MobiDB-lite"/>
    </source>
</evidence>
<feature type="region of interest" description="Disordered" evidence="3">
    <location>
        <begin position="1"/>
        <end position="64"/>
    </location>
</feature>
<feature type="coiled-coil region" evidence="2">
    <location>
        <begin position="388"/>
        <end position="415"/>
    </location>
</feature>
<organism evidence="5 6">
    <name type="scientific">Dreissena polymorpha</name>
    <name type="common">Zebra mussel</name>
    <name type="synonym">Mytilus polymorpha</name>
    <dbReference type="NCBI Taxonomy" id="45954"/>
    <lineage>
        <taxon>Eukaryota</taxon>
        <taxon>Metazoa</taxon>
        <taxon>Spiralia</taxon>
        <taxon>Lophotrochozoa</taxon>
        <taxon>Mollusca</taxon>
        <taxon>Bivalvia</taxon>
        <taxon>Autobranchia</taxon>
        <taxon>Heteroconchia</taxon>
        <taxon>Euheterodonta</taxon>
        <taxon>Imparidentia</taxon>
        <taxon>Neoheterodontei</taxon>
        <taxon>Myida</taxon>
        <taxon>Dreissenoidea</taxon>
        <taxon>Dreissenidae</taxon>
        <taxon>Dreissena</taxon>
    </lineage>
</organism>
<dbReference type="InterPro" id="IPR036875">
    <property type="entry name" value="Znf_CCHC_sf"/>
</dbReference>
<feature type="region of interest" description="Disordered" evidence="3">
    <location>
        <begin position="441"/>
        <end position="467"/>
    </location>
</feature>
<dbReference type="SUPFAM" id="SSF57756">
    <property type="entry name" value="Retrovirus zinc finger-like domains"/>
    <property type="match status" value="1"/>
</dbReference>
<dbReference type="InterPro" id="IPR001878">
    <property type="entry name" value="Znf_CCHC"/>
</dbReference>
<keyword evidence="6" id="KW-1185">Reference proteome</keyword>
<dbReference type="AlphaFoldDB" id="A0A9D4MWI3"/>
<evidence type="ECO:0000256" key="1">
    <source>
        <dbReference type="PROSITE-ProRule" id="PRU00047"/>
    </source>
</evidence>
<feature type="compositionally biased region" description="Acidic residues" evidence="3">
    <location>
        <begin position="346"/>
        <end position="355"/>
    </location>
</feature>
<feature type="compositionally biased region" description="Polar residues" evidence="3">
    <location>
        <begin position="21"/>
        <end position="33"/>
    </location>
</feature>
<feature type="region of interest" description="Disordered" evidence="3">
    <location>
        <begin position="85"/>
        <end position="127"/>
    </location>
</feature>
<gene>
    <name evidence="5" type="ORF">DPMN_007804</name>
</gene>
<dbReference type="Proteomes" id="UP000828390">
    <property type="component" value="Unassembled WGS sequence"/>
</dbReference>
<evidence type="ECO:0000256" key="2">
    <source>
        <dbReference type="SAM" id="Coils"/>
    </source>
</evidence>
<protein>
    <recommendedName>
        <fullName evidence="4">CCHC-type domain-containing protein</fullName>
    </recommendedName>
</protein>
<evidence type="ECO:0000313" key="6">
    <source>
        <dbReference type="Proteomes" id="UP000828390"/>
    </source>
</evidence>
<dbReference type="GO" id="GO:0003676">
    <property type="term" value="F:nucleic acid binding"/>
    <property type="evidence" value="ECO:0007669"/>
    <property type="project" value="InterPro"/>
</dbReference>
<evidence type="ECO:0000259" key="4">
    <source>
        <dbReference type="PROSITE" id="PS50158"/>
    </source>
</evidence>
<accession>A0A9D4MWI3</accession>
<name>A0A9D4MWI3_DREPO</name>
<feature type="region of interest" description="Disordered" evidence="3">
    <location>
        <begin position="329"/>
        <end position="384"/>
    </location>
</feature>
<dbReference type="PANTHER" id="PTHR33223">
    <property type="entry name" value="CCHC-TYPE DOMAIN-CONTAINING PROTEIN"/>
    <property type="match status" value="1"/>
</dbReference>
<keyword evidence="1" id="KW-0862">Zinc</keyword>
<comment type="caution">
    <text evidence="5">The sequence shown here is derived from an EMBL/GenBank/DDBJ whole genome shotgun (WGS) entry which is preliminary data.</text>
</comment>
<dbReference type="PROSITE" id="PS50158">
    <property type="entry name" value="ZF_CCHC"/>
    <property type="match status" value="1"/>
</dbReference>
<dbReference type="SMART" id="SM00343">
    <property type="entry name" value="ZnF_C2HC"/>
    <property type="match status" value="1"/>
</dbReference>
<feature type="compositionally biased region" description="Basic and acidic residues" evidence="3">
    <location>
        <begin position="441"/>
        <end position="450"/>
    </location>
</feature>
<feature type="compositionally biased region" description="Polar residues" evidence="3">
    <location>
        <begin position="366"/>
        <end position="379"/>
    </location>
</feature>
<dbReference type="PANTHER" id="PTHR33223:SF6">
    <property type="entry name" value="CCHC-TYPE DOMAIN-CONTAINING PROTEIN"/>
    <property type="match status" value="1"/>
</dbReference>